<dbReference type="InterPro" id="IPR010982">
    <property type="entry name" value="Lambda_DNA-bd_dom_sf"/>
</dbReference>
<dbReference type="SUPFAM" id="SSF47413">
    <property type="entry name" value="lambda repressor-like DNA-binding domains"/>
    <property type="match status" value="1"/>
</dbReference>
<dbReference type="Proteomes" id="UP000295710">
    <property type="component" value="Unassembled WGS sequence"/>
</dbReference>
<dbReference type="SMART" id="SM00530">
    <property type="entry name" value="HTH_XRE"/>
    <property type="match status" value="1"/>
</dbReference>
<dbReference type="GO" id="GO:0003677">
    <property type="term" value="F:DNA binding"/>
    <property type="evidence" value="ECO:0007669"/>
    <property type="project" value="UniProtKB-KW"/>
</dbReference>
<dbReference type="RefSeq" id="WP_132277422.1">
    <property type="nucleotide sequence ID" value="NZ_JAOBST010000013.1"/>
</dbReference>
<gene>
    <name evidence="3" type="ORF">E1963_09430</name>
</gene>
<evidence type="ECO:0000313" key="4">
    <source>
        <dbReference type="Proteomes" id="UP000295710"/>
    </source>
</evidence>
<dbReference type="AlphaFoldDB" id="A0A4R4FGI2"/>
<evidence type="ECO:0000259" key="2">
    <source>
        <dbReference type="PROSITE" id="PS50943"/>
    </source>
</evidence>
<accession>A0A4R4FGI2</accession>
<reference evidence="3 4" key="1">
    <citation type="journal article" date="2016" name="Nat. Microbiol.">
        <title>The Mouse Intestinal Bacterial Collection (miBC) provides host-specific insight into cultured diversity and functional potential of the gut microbiota.</title>
        <authorList>
            <person name="Lagkouvardos I."/>
            <person name="Pukall R."/>
            <person name="Abt B."/>
            <person name="Foesel B.U."/>
            <person name="Meier-Kolthoff J.P."/>
            <person name="Kumar N."/>
            <person name="Bresciani A."/>
            <person name="Martinez I."/>
            <person name="Just S."/>
            <person name="Ziegler C."/>
            <person name="Brugiroux S."/>
            <person name="Garzetti D."/>
            <person name="Wenning M."/>
            <person name="Bui T.P."/>
            <person name="Wang J."/>
            <person name="Hugenholtz F."/>
            <person name="Plugge C.M."/>
            <person name="Peterson D.A."/>
            <person name="Hornef M.W."/>
            <person name="Baines J.F."/>
            <person name="Smidt H."/>
            <person name="Walter J."/>
            <person name="Kristiansen K."/>
            <person name="Nielsen H.B."/>
            <person name="Haller D."/>
            <person name="Overmann J."/>
            <person name="Stecher B."/>
            <person name="Clavel T."/>
        </authorList>
    </citation>
    <scope>NUCLEOTIDE SEQUENCE [LARGE SCALE GENOMIC DNA]</scope>
    <source>
        <strain evidence="3 4">DSM 28560</strain>
    </source>
</reference>
<organism evidence="3 4">
    <name type="scientific">Extibacter muris</name>
    <dbReference type="NCBI Taxonomy" id="1796622"/>
    <lineage>
        <taxon>Bacteria</taxon>
        <taxon>Bacillati</taxon>
        <taxon>Bacillota</taxon>
        <taxon>Clostridia</taxon>
        <taxon>Lachnospirales</taxon>
        <taxon>Lachnospiraceae</taxon>
        <taxon>Extibacter</taxon>
    </lineage>
</organism>
<evidence type="ECO:0000256" key="1">
    <source>
        <dbReference type="ARBA" id="ARBA00023125"/>
    </source>
</evidence>
<dbReference type="PROSITE" id="PS50943">
    <property type="entry name" value="HTH_CROC1"/>
    <property type="match status" value="1"/>
</dbReference>
<dbReference type="PANTHER" id="PTHR46558:SF4">
    <property type="entry name" value="DNA-BIDING PHAGE PROTEIN"/>
    <property type="match status" value="1"/>
</dbReference>
<proteinExistence type="predicted"/>
<dbReference type="Pfam" id="PF01381">
    <property type="entry name" value="HTH_3"/>
    <property type="match status" value="1"/>
</dbReference>
<dbReference type="PANTHER" id="PTHR46558">
    <property type="entry name" value="TRACRIPTIONAL REGULATORY PROTEIN-RELATED-RELATED"/>
    <property type="match status" value="1"/>
</dbReference>
<name>A0A4R4FGI2_9FIRM</name>
<sequence length="122" mass="14395">MNDRIKEIRKSFQLTLEEFGKRLGVTKTAISRLENGDRGITDQMILSICREYNINEEWLRTGRGNMKEDIPVEDEYFKAATQISKGKDKLAMQAIIEYWKLDEKSKQVFRDYLKNVVEKSRD</sequence>
<protein>
    <submittedName>
        <fullName evidence="3">XRE family transcriptional regulator</fullName>
    </submittedName>
</protein>
<dbReference type="EMBL" id="SMMX01000006">
    <property type="protein sequence ID" value="TDA21969.1"/>
    <property type="molecule type" value="Genomic_DNA"/>
</dbReference>
<feature type="domain" description="HTH cro/C1-type" evidence="2">
    <location>
        <begin position="5"/>
        <end position="59"/>
    </location>
</feature>
<comment type="caution">
    <text evidence="3">The sequence shown here is derived from an EMBL/GenBank/DDBJ whole genome shotgun (WGS) entry which is preliminary data.</text>
</comment>
<keyword evidence="1" id="KW-0238">DNA-binding</keyword>
<dbReference type="InterPro" id="IPR001387">
    <property type="entry name" value="Cro/C1-type_HTH"/>
</dbReference>
<evidence type="ECO:0000313" key="3">
    <source>
        <dbReference type="EMBL" id="TDA21969.1"/>
    </source>
</evidence>
<dbReference type="Gene3D" id="1.10.260.40">
    <property type="entry name" value="lambda repressor-like DNA-binding domains"/>
    <property type="match status" value="1"/>
</dbReference>
<dbReference type="CDD" id="cd00093">
    <property type="entry name" value="HTH_XRE"/>
    <property type="match status" value="1"/>
</dbReference>
<keyword evidence="4" id="KW-1185">Reference proteome</keyword>